<dbReference type="Pfam" id="PF04833">
    <property type="entry name" value="COBRA"/>
    <property type="match status" value="1"/>
</dbReference>
<dbReference type="GO" id="GO:0052324">
    <property type="term" value="P:plant-type cell wall cellulose biosynthetic process"/>
    <property type="evidence" value="ECO:0007669"/>
    <property type="project" value="TreeGrafter"/>
</dbReference>
<dbReference type="SMART" id="SM00054">
    <property type="entry name" value="EFh"/>
    <property type="match status" value="3"/>
</dbReference>
<feature type="domain" description="EF-hand" evidence="9">
    <location>
        <begin position="312"/>
        <end position="347"/>
    </location>
</feature>
<dbReference type="PROSITE" id="PS50222">
    <property type="entry name" value="EF_HAND_2"/>
    <property type="match status" value="2"/>
</dbReference>
<dbReference type="InterPro" id="IPR018247">
    <property type="entry name" value="EF_Hand_1_Ca_BS"/>
</dbReference>
<accession>A0AAW2V0N0</accession>
<evidence type="ECO:0000256" key="4">
    <source>
        <dbReference type="ARBA" id="ARBA00022729"/>
    </source>
</evidence>
<sequence>MHKNSSGSMKEKSSSGSISSTSHEVMDGSDIMELVENEKVFSNFVDHKFQELDIDCDGKLSVQELQPAVNDIGAALGLPAQGTSPHSESYYAEVLNEFTHGTQEKISKTEFKEVLSDFLLGMAAGLKRDPVVILRIDGEDLHEFVKSPTFEPEMLSIYSEIELPDGSLKDYIIKAFQKLTVDQGMPPATDPWIPANCSAAYPNQCHGTALGDALQQPVSQETFLAEFKRAAENVVQLLKEQPAIVAHSQNTFDGSGIRRLLSNKFELDKTLDSALKGAPRDRNGKISKEYLGIALDSLAASAGLPPLGAVDQMDDIMNEAIKMFDAGDSKTVKEDEFKKLLTEILGSIMLQLEGFDNLVDEPDCVVHPPAATVAIVKRRSYVKAADDCYDPLDPNGNITVTFDILKYTLDGYAARVTIQNYYQYRHVEKPGWKLGWTWAKDEVIWSMSGAFAIQRGNCSSFKYEVPHSCKPDPVIVDLMPEAMPQNRCDGCCRSGILASWAIDPSMSYSSFELVVGNLEQNSTGYKPLNLTLLAPGPGYTCGPVRDTSPTVFSVIGGRREEEVFRTWKSTCTYSSYVASKTPVCCVSLSTFYNPTITSCPSCSCGCRVADRFATSCIREGVIPSNLLDADLVQCTDHMCPLRIHWHIKNNYVTHWRVKLTVSNYNYGRKYSNWNVLVQHPGFGQPSAAFSFNSTMLPTTGVPEDVALFWGKAFYNTELLQADQYQVGSVTTEILLQKDSSSFTLSNGWALPRRIYFNGENCQMPLPDAFPMLPNSSLSRVPCRLQFPSTALQPLRLVLDMLE</sequence>
<keyword evidence="6" id="KW-0325">Glycoprotein</keyword>
<keyword evidence="4" id="KW-0732">Signal</keyword>
<gene>
    <name evidence="10" type="ORF">Slati_3307000</name>
</gene>
<evidence type="ECO:0000256" key="1">
    <source>
        <dbReference type="ARBA" id="ARBA00004609"/>
    </source>
</evidence>
<dbReference type="InterPro" id="IPR006918">
    <property type="entry name" value="COBRA_pln"/>
</dbReference>
<evidence type="ECO:0000256" key="5">
    <source>
        <dbReference type="ARBA" id="ARBA00022837"/>
    </source>
</evidence>
<dbReference type="InterPro" id="IPR002048">
    <property type="entry name" value="EF_hand_dom"/>
</dbReference>
<comment type="similarity">
    <text evidence="2">Belongs to the COBRA family.</text>
</comment>
<evidence type="ECO:0000256" key="6">
    <source>
        <dbReference type="ARBA" id="ARBA00023180"/>
    </source>
</evidence>
<evidence type="ECO:0000256" key="8">
    <source>
        <dbReference type="SAM" id="MobiDB-lite"/>
    </source>
</evidence>
<dbReference type="AlphaFoldDB" id="A0AAW2V0N0"/>
<dbReference type="InterPro" id="IPR056900">
    <property type="entry name" value="COB_C"/>
</dbReference>
<organism evidence="10">
    <name type="scientific">Sesamum latifolium</name>
    <dbReference type="NCBI Taxonomy" id="2727402"/>
    <lineage>
        <taxon>Eukaryota</taxon>
        <taxon>Viridiplantae</taxon>
        <taxon>Streptophyta</taxon>
        <taxon>Embryophyta</taxon>
        <taxon>Tracheophyta</taxon>
        <taxon>Spermatophyta</taxon>
        <taxon>Magnoliopsida</taxon>
        <taxon>eudicotyledons</taxon>
        <taxon>Gunneridae</taxon>
        <taxon>Pentapetalae</taxon>
        <taxon>asterids</taxon>
        <taxon>lamiids</taxon>
        <taxon>Lamiales</taxon>
        <taxon>Pedaliaceae</taxon>
        <taxon>Sesamum</taxon>
    </lineage>
</organism>
<dbReference type="GO" id="GO:0098552">
    <property type="term" value="C:side of membrane"/>
    <property type="evidence" value="ECO:0007669"/>
    <property type="project" value="UniProtKB-KW"/>
</dbReference>
<dbReference type="Pfam" id="PF25079">
    <property type="entry name" value="COB_C"/>
    <property type="match status" value="1"/>
</dbReference>
<comment type="caution">
    <text evidence="10">The sequence shown here is derived from an EMBL/GenBank/DDBJ whole genome shotgun (WGS) entry which is preliminary data.</text>
</comment>
<evidence type="ECO:0000313" key="10">
    <source>
        <dbReference type="EMBL" id="KAL0422841.1"/>
    </source>
</evidence>
<reference evidence="10" key="1">
    <citation type="submission" date="2020-06" db="EMBL/GenBank/DDBJ databases">
        <authorList>
            <person name="Li T."/>
            <person name="Hu X."/>
            <person name="Zhang T."/>
            <person name="Song X."/>
            <person name="Zhang H."/>
            <person name="Dai N."/>
            <person name="Sheng W."/>
            <person name="Hou X."/>
            <person name="Wei L."/>
        </authorList>
    </citation>
    <scope>NUCLEOTIDE SEQUENCE</scope>
    <source>
        <strain evidence="10">KEN1</strain>
        <tissue evidence="10">Leaf</tissue>
    </source>
</reference>
<feature type="compositionally biased region" description="Low complexity" evidence="8">
    <location>
        <begin position="1"/>
        <end position="22"/>
    </location>
</feature>
<proteinExistence type="inferred from homology"/>
<feature type="domain" description="EF-hand" evidence="9">
    <location>
        <begin position="40"/>
        <end position="75"/>
    </location>
</feature>
<dbReference type="InterPro" id="IPR011992">
    <property type="entry name" value="EF-hand-dom_pair"/>
</dbReference>
<dbReference type="GO" id="GO:0010215">
    <property type="term" value="P:cellulose microfibril organization"/>
    <property type="evidence" value="ECO:0007669"/>
    <property type="project" value="InterPro"/>
</dbReference>
<evidence type="ECO:0000259" key="9">
    <source>
        <dbReference type="PROSITE" id="PS50222"/>
    </source>
</evidence>
<evidence type="ECO:0000256" key="2">
    <source>
        <dbReference type="ARBA" id="ARBA00005507"/>
    </source>
</evidence>
<feature type="region of interest" description="Disordered" evidence="8">
    <location>
        <begin position="1"/>
        <end position="24"/>
    </location>
</feature>
<protein>
    <submittedName>
        <fullName evidence="10">COBRA-like protein 1</fullName>
    </submittedName>
</protein>
<dbReference type="PROSITE" id="PS00018">
    <property type="entry name" value="EF_HAND_1"/>
    <property type="match status" value="1"/>
</dbReference>
<dbReference type="EMBL" id="JACGWN010000011">
    <property type="protein sequence ID" value="KAL0422841.1"/>
    <property type="molecule type" value="Genomic_DNA"/>
</dbReference>
<evidence type="ECO:0000256" key="7">
    <source>
        <dbReference type="ARBA" id="ARBA00023288"/>
    </source>
</evidence>
<dbReference type="SUPFAM" id="SSF47473">
    <property type="entry name" value="EF-hand"/>
    <property type="match status" value="1"/>
</dbReference>
<dbReference type="PANTHER" id="PTHR31673:SF41">
    <property type="entry name" value="COBRA-LIKE PROTEIN"/>
    <property type="match status" value="1"/>
</dbReference>
<dbReference type="GO" id="GO:0005886">
    <property type="term" value="C:plasma membrane"/>
    <property type="evidence" value="ECO:0007669"/>
    <property type="project" value="UniProtKB-SubCell"/>
</dbReference>
<dbReference type="Gene3D" id="1.10.238.10">
    <property type="entry name" value="EF-hand"/>
    <property type="match status" value="1"/>
</dbReference>
<keyword evidence="7" id="KW-0449">Lipoprotein</keyword>
<dbReference type="GO" id="GO:0005509">
    <property type="term" value="F:calcium ion binding"/>
    <property type="evidence" value="ECO:0007669"/>
    <property type="project" value="InterPro"/>
</dbReference>
<comment type="subcellular location">
    <subcellularLocation>
        <location evidence="1">Cell membrane</location>
        <topology evidence="1">Lipid-anchor</topology>
        <topology evidence="1">GPI-anchor</topology>
    </subcellularLocation>
</comment>
<reference evidence="10" key="2">
    <citation type="journal article" date="2024" name="Plant">
        <title>Genomic evolution and insights into agronomic trait innovations of Sesamum species.</title>
        <authorList>
            <person name="Miao H."/>
            <person name="Wang L."/>
            <person name="Qu L."/>
            <person name="Liu H."/>
            <person name="Sun Y."/>
            <person name="Le M."/>
            <person name="Wang Q."/>
            <person name="Wei S."/>
            <person name="Zheng Y."/>
            <person name="Lin W."/>
            <person name="Duan Y."/>
            <person name="Cao H."/>
            <person name="Xiong S."/>
            <person name="Wang X."/>
            <person name="Wei L."/>
            <person name="Li C."/>
            <person name="Ma Q."/>
            <person name="Ju M."/>
            <person name="Zhao R."/>
            <person name="Li G."/>
            <person name="Mu C."/>
            <person name="Tian Q."/>
            <person name="Mei H."/>
            <person name="Zhang T."/>
            <person name="Gao T."/>
            <person name="Zhang H."/>
        </authorList>
    </citation>
    <scope>NUCLEOTIDE SEQUENCE</scope>
    <source>
        <strain evidence="10">KEN1</strain>
    </source>
</reference>
<dbReference type="PANTHER" id="PTHR31673">
    <property type="entry name" value="PROTEIN COBRA"/>
    <property type="match status" value="1"/>
</dbReference>
<name>A0AAW2V0N0_9LAMI</name>
<keyword evidence="5" id="KW-0106">Calcium</keyword>
<keyword evidence="3" id="KW-0336">GPI-anchor</keyword>
<keyword evidence="3" id="KW-0472">Membrane</keyword>
<evidence type="ECO:0000256" key="3">
    <source>
        <dbReference type="ARBA" id="ARBA00022622"/>
    </source>
</evidence>